<comment type="caution">
    <text evidence="2">The sequence shown here is derived from an EMBL/GenBank/DDBJ whole genome shotgun (WGS) entry which is preliminary data.</text>
</comment>
<evidence type="ECO:0000256" key="1">
    <source>
        <dbReference type="SAM" id="SignalP"/>
    </source>
</evidence>
<organism evidence="2 3">
    <name type="scientific">Streptomyces coeruleofuscus</name>
    <dbReference type="NCBI Taxonomy" id="66879"/>
    <lineage>
        <taxon>Bacteria</taxon>
        <taxon>Bacillati</taxon>
        <taxon>Actinomycetota</taxon>
        <taxon>Actinomycetes</taxon>
        <taxon>Kitasatosporales</taxon>
        <taxon>Streptomycetaceae</taxon>
        <taxon>Streptomyces</taxon>
    </lineage>
</organism>
<proteinExistence type="predicted"/>
<accession>A0ABP5W0K8</accession>
<dbReference type="RefSeq" id="WP_086854323.1">
    <property type="nucleotide sequence ID" value="NZ_BAAASE010000009.1"/>
</dbReference>
<evidence type="ECO:0000313" key="2">
    <source>
        <dbReference type="EMBL" id="GAA2416679.1"/>
    </source>
</evidence>
<sequence length="149" mass="15655">MFRTTTRPGRRRAFAVGCLAALGIAAAAVPAGAASDAGDRYTAEEIHTFLEDFYGEHGPGDFARKYGISPHLKEKVAASPEFDVLLCAQNLPASIDIGPVTTAQSAGVGWATVSTYWNGGSDKADFTAYVDLDATRPIQLLDVDCGSEG</sequence>
<gene>
    <name evidence="2" type="ORF">GCM10010255_64330</name>
</gene>
<feature type="chain" id="PRO_5046336646" evidence="1">
    <location>
        <begin position="34"/>
        <end position="149"/>
    </location>
</feature>
<feature type="signal peptide" evidence="1">
    <location>
        <begin position="1"/>
        <end position="33"/>
    </location>
</feature>
<dbReference type="EMBL" id="BAAASE010000009">
    <property type="protein sequence ID" value="GAA2416679.1"/>
    <property type="molecule type" value="Genomic_DNA"/>
</dbReference>
<dbReference type="Proteomes" id="UP001499986">
    <property type="component" value="Unassembled WGS sequence"/>
</dbReference>
<evidence type="ECO:0000313" key="3">
    <source>
        <dbReference type="Proteomes" id="UP001499986"/>
    </source>
</evidence>
<keyword evidence="3" id="KW-1185">Reference proteome</keyword>
<protein>
    <submittedName>
        <fullName evidence="2">Uncharacterized protein</fullName>
    </submittedName>
</protein>
<keyword evidence="1" id="KW-0732">Signal</keyword>
<name>A0ABP5W0K8_9ACTN</name>
<reference evidence="3" key="1">
    <citation type="journal article" date="2019" name="Int. J. Syst. Evol. Microbiol.">
        <title>The Global Catalogue of Microorganisms (GCM) 10K type strain sequencing project: providing services to taxonomists for standard genome sequencing and annotation.</title>
        <authorList>
            <consortium name="The Broad Institute Genomics Platform"/>
            <consortium name="The Broad Institute Genome Sequencing Center for Infectious Disease"/>
            <person name="Wu L."/>
            <person name="Ma J."/>
        </authorList>
    </citation>
    <scope>NUCLEOTIDE SEQUENCE [LARGE SCALE GENOMIC DNA]</scope>
    <source>
        <strain evidence="3">JCM 4358</strain>
    </source>
</reference>